<name>A0A1X9RIT5_9ADEN</name>
<dbReference type="Pfam" id="PF03052">
    <property type="entry name" value="Adeno_52K"/>
    <property type="match status" value="1"/>
</dbReference>
<evidence type="ECO:0000313" key="3">
    <source>
        <dbReference type="Proteomes" id="UP000201453"/>
    </source>
</evidence>
<dbReference type="GeneID" id="32878746"/>
<dbReference type="InterPro" id="IPR004292">
    <property type="entry name" value="L1-like"/>
</dbReference>
<dbReference type="EMBL" id="KX961095">
    <property type="protein sequence ID" value="ARQ79749.1"/>
    <property type="molecule type" value="Genomic_DNA"/>
</dbReference>
<accession>A0A1X9RIT5</accession>
<proteinExistence type="predicted"/>
<protein>
    <submittedName>
        <fullName evidence="2">52K</fullName>
    </submittedName>
</protein>
<dbReference type="RefSeq" id="YP_009362841.1">
    <property type="nucleotide sequence ID" value="NC_034626.1"/>
</dbReference>
<reference evidence="2 3" key="1">
    <citation type="journal article" date="2017" name="J. Gen. Virol.">
        <title>Novel bat adenoviruses with low G+C content shed new light on the evolution of adenoviruses.</title>
        <authorList>
            <person name="Tan B."/>
            <person name="Yang X.L."/>
            <person name="Ge X.Y."/>
            <person name="Peng C."/>
            <person name="Liu H.Z."/>
            <person name="Zhang Y.Z."/>
            <person name="Zhang L.B."/>
            <person name="Shi Z.L."/>
        </authorList>
    </citation>
    <scope>NUCLEOTIDE SEQUENCE [LARGE SCALE GENOMIC DNA]</scope>
    <source>
        <strain evidence="2">WIV17</strain>
    </source>
</reference>
<sequence>MAFQMHPVLRQMKSSKMPEEFIRNEMEGEGLARLQSSPEQHPRVAIKKDAAEAYVPEQNLFRDNEGQELEEIRDLKFNSGKEMCCGINRKKLLKEEDFELDEKTGISPARAHINAADLVTAYEQTVKEEMNFQKAFNNQVRVLISREEVMIGLLQLWDFIEAYKINPKSRCLTSQLLLIAQHIKGPGIFRETFLNINEPESRWLYDLINLLQSIVVQERSLKTPEKVAAINYSVITLSKFYARKIFNSPYVPLDKEIKINTFYMRMVLKILALSDDLGVYRNQKIERVVSCTRRKEMNDDELLFNLKRSFASSMYDEVESDEEVDDEFYLNRKPYFEAQPHHPRHHVKFQNEPQRISDLSESTSISRRLGGNF</sequence>
<feature type="compositionally biased region" description="Polar residues" evidence="1">
    <location>
        <begin position="351"/>
        <end position="366"/>
    </location>
</feature>
<feature type="region of interest" description="Disordered" evidence="1">
    <location>
        <begin position="349"/>
        <end position="373"/>
    </location>
</feature>
<dbReference type="OrthoDB" id="5538at10239"/>
<evidence type="ECO:0000313" key="2">
    <source>
        <dbReference type="EMBL" id="ARQ79749.1"/>
    </source>
</evidence>
<dbReference type="KEGG" id="vg:32878746"/>
<keyword evidence="3" id="KW-1185">Reference proteome</keyword>
<dbReference type="Proteomes" id="UP000201453">
    <property type="component" value="Segment"/>
</dbReference>
<organism evidence="2 3">
    <name type="scientific">Bat mastadenovirus WIV17</name>
    <dbReference type="NCBI Taxonomy" id="1986505"/>
    <lineage>
        <taxon>Viruses</taxon>
        <taxon>Varidnaviria</taxon>
        <taxon>Bamfordvirae</taxon>
        <taxon>Preplasmiviricota</taxon>
        <taxon>Polisuviricotina</taxon>
        <taxon>Pharingeaviricetes</taxon>
        <taxon>Rowavirales</taxon>
        <taxon>Adenoviridae</taxon>
        <taxon>Mastadenovirus</taxon>
        <taxon>Mastadenovirus pteropodidae</taxon>
    </lineage>
</organism>
<evidence type="ECO:0000256" key="1">
    <source>
        <dbReference type="SAM" id="MobiDB-lite"/>
    </source>
</evidence>